<dbReference type="InParanoid" id="A0A0D2UNQ9"/>
<dbReference type="EMBL" id="KE346371">
    <property type="protein sequence ID" value="KJE96596.1"/>
    <property type="molecule type" value="Genomic_DNA"/>
</dbReference>
<keyword evidence="1" id="KW-0175">Coiled coil</keyword>
<feature type="compositionally biased region" description="Low complexity" evidence="2">
    <location>
        <begin position="118"/>
        <end position="151"/>
    </location>
</feature>
<dbReference type="SUPFAM" id="SSF48065">
    <property type="entry name" value="DBL homology domain (DH-domain)"/>
    <property type="match status" value="1"/>
</dbReference>
<dbReference type="InterPro" id="IPR035892">
    <property type="entry name" value="C2_domain_sf"/>
</dbReference>
<feature type="compositionally biased region" description="Polar residues" evidence="2">
    <location>
        <begin position="152"/>
        <end position="170"/>
    </location>
</feature>
<reference evidence="6" key="1">
    <citation type="submission" date="2011-02" db="EMBL/GenBank/DDBJ databases">
        <title>The Genome Sequence of Capsaspora owczarzaki ATCC 30864.</title>
        <authorList>
            <person name="Russ C."/>
            <person name="Cuomo C."/>
            <person name="Burger G."/>
            <person name="Gray M.W."/>
            <person name="Holland P.W.H."/>
            <person name="King N."/>
            <person name="Lang F.B.F."/>
            <person name="Roger A.J."/>
            <person name="Ruiz-Trillo I."/>
            <person name="Young S.K."/>
            <person name="Zeng Q."/>
            <person name="Gargeya S."/>
            <person name="Alvarado L."/>
            <person name="Berlin A."/>
            <person name="Chapman S.B."/>
            <person name="Chen Z."/>
            <person name="Freedman E."/>
            <person name="Gellesch M."/>
            <person name="Goldberg J."/>
            <person name="Griggs A."/>
            <person name="Gujja S."/>
            <person name="Heilman E."/>
            <person name="Heiman D."/>
            <person name="Howarth C."/>
            <person name="Mehta T."/>
            <person name="Neiman D."/>
            <person name="Pearson M."/>
            <person name="Roberts A."/>
            <person name="Saif S."/>
            <person name="Shea T."/>
            <person name="Shenoy N."/>
            <person name="Sisk P."/>
            <person name="Stolte C."/>
            <person name="Sykes S."/>
            <person name="White J."/>
            <person name="Yandava C."/>
            <person name="Haas B."/>
            <person name="Nusbaum C."/>
            <person name="Birren B."/>
        </authorList>
    </citation>
    <scope>NUCLEOTIDE SEQUENCE</scope>
    <source>
        <strain evidence="6">ATCC 30864</strain>
    </source>
</reference>
<dbReference type="SMART" id="SM00325">
    <property type="entry name" value="RhoGEF"/>
    <property type="match status" value="1"/>
</dbReference>
<dbReference type="STRING" id="595528.A0A0D2UNQ9"/>
<name>A0A0D2UNQ9_CAPO3</name>
<dbReference type="eggNOG" id="KOG1012">
    <property type="taxonomic scope" value="Eukaryota"/>
</dbReference>
<accession>A0A0D2UNQ9</accession>
<keyword evidence="6" id="KW-1185">Reference proteome</keyword>
<evidence type="ECO:0000313" key="6">
    <source>
        <dbReference type="Proteomes" id="UP000008743"/>
    </source>
</evidence>
<sequence length="727" mass="80505">MAMLDSALKPTETDQQSVSEFVTLALECLEAAADDRPSFVAAELLQLEISYVGGLKHMITKFYEPLQNALRAGNPILSADDMDTIFARVEPLYNCHAAQLEMFMTALKPAIDALAPTRPRAATRDTSQSSTSLATTSSSSLSATRESSTSLNIPTFPSAASSDPSPNGSACPSPSGSTLDLSSSTLDVSKGGMLQPDDVANMFLSLWGKSAERSFSSCYTKFVNKYGAASFTLKRCLQKNEKFREMVESSSNRFEKRYLQDLLITPIQQTPRYVMVLQRLSEKFIKAGHPPNDGLEQSIVLIKEVAKYIDAKKGEAEAIEQVAVLEKQIGNIWPQFVQPDRMYLGTFDVMEEYLTDEESSGSSSNGKAPPRAEEPKTSKASLRKKLNSTIGGKVAAEFVTAAASSLGLTTGVNRHRRHLIVLNDLILCVKDSTSVFSKDTKFECTWACPLHVSRAEVLTQWRGKNVYDKEFKEIQTLHDELAGKVTIERRVAEAANRMISAMPSETKKEWAKLEAAEATAKLQALEKDLAKAKDRLDLLLPSHCVGLEYDDGAGVRRYRTFFSEESMRKQFMDVVLPLKERAVKRWVKRKNSISNPAAAGLPTHDLGEFPSVTGRLHLTLVEAENLAAKDVGGKSDPYCTVKLDDRLQFKTKHINKTLEPVWNADFMCDVKDSYIMELDVFDHDRFGKDELCGSVAFPLSRLPQGVENDVWLSLAPKGRIHVVIKLE</sequence>
<evidence type="ECO:0000259" key="3">
    <source>
        <dbReference type="PROSITE" id="PS50004"/>
    </source>
</evidence>
<dbReference type="Gene3D" id="2.60.40.150">
    <property type="entry name" value="C2 domain"/>
    <property type="match status" value="1"/>
</dbReference>
<dbReference type="GO" id="GO:0005737">
    <property type="term" value="C:cytoplasm"/>
    <property type="evidence" value="ECO:0007669"/>
    <property type="project" value="TreeGrafter"/>
</dbReference>
<feature type="domain" description="DH" evidence="4">
    <location>
        <begin position="36"/>
        <end position="312"/>
    </location>
</feature>
<dbReference type="PROSITE" id="PS50004">
    <property type="entry name" value="C2"/>
    <property type="match status" value="1"/>
</dbReference>
<dbReference type="PANTHER" id="PTHR12673">
    <property type="entry name" value="FACIOGENITAL DYSPLASIA PROTEIN"/>
    <property type="match status" value="1"/>
</dbReference>
<dbReference type="SMART" id="SM00239">
    <property type="entry name" value="C2"/>
    <property type="match status" value="1"/>
</dbReference>
<organism evidence="5 6">
    <name type="scientific">Capsaspora owczarzaki (strain ATCC 30864)</name>
    <dbReference type="NCBI Taxonomy" id="595528"/>
    <lineage>
        <taxon>Eukaryota</taxon>
        <taxon>Filasterea</taxon>
        <taxon>Capsaspora</taxon>
    </lineage>
</organism>
<dbReference type="Pfam" id="PF00621">
    <property type="entry name" value="RhoGEF"/>
    <property type="match status" value="2"/>
</dbReference>
<dbReference type="InterPro" id="IPR035899">
    <property type="entry name" value="DBL_dom_sf"/>
</dbReference>
<feature type="region of interest" description="Disordered" evidence="2">
    <location>
        <begin position="355"/>
        <end position="382"/>
    </location>
</feature>
<dbReference type="InterPro" id="IPR000008">
    <property type="entry name" value="C2_dom"/>
</dbReference>
<evidence type="ECO:0000256" key="1">
    <source>
        <dbReference type="SAM" id="Coils"/>
    </source>
</evidence>
<dbReference type="Pfam" id="PF00168">
    <property type="entry name" value="C2"/>
    <property type="match status" value="1"/>
</dbReference>
<gene>
    <name evidence="5" type="ORF">CAOG_006896</name>
</gene>
<dbReference type="OrthoDB" id="270970at2759"/>
<proteinExistence type="predicted"/>
<dbReference type="AlphaFoldDB" id="A0A0D2UNQ9"/>
<dbReference type="CDD" id="cd00030">
    <property type="entry name" value="C2"/>
    <property type="match status" value="1"/>
</dbReference>
<dbReference type="PANTHER" id="PTHR12673:SF159">
    <property type="entry name" value="LD03170P"/>
    <property type="match status" value="1"/>
</dbReference>
<dbReference type="PhylomeDB" id="A0A0D2UNQ9"/>
<dbReference type="InterPro" id="IPR051092">
    <property type="entry name" value="FYVE_RhoGEF_PH"/>
</dbReference>
<dbReference type="Proteomes" id="UP000008743">
    <property type="component" value="Unassembled WGS sequence"/>
</dbReference>
<dbReference type="InterPro" id="IPR000219">
    <property type="entry name" value="DH_dom"/>
</dbReference>
<feature type="domain" description="C2" evidence="3">
    <location>
        <begin position="595"/>
        <end position="712"/>
    </location>
</feature>
<feature type="region of interest" description="Disordered" evidence="2">
    <location>
        <begin position="118"/>
        <end position="182"/>
    </location>
</feature>
<feature type="coiled-coil region" evidence="1">
    <location>
        <begin position="508"/>
        <end position="535"/>
    </location>
</feature>
<evidence type="ECO:0000259" key="4">
    <source>
        <dbReference type="PROSITE" id="PS50010"/>
    </source>
</evidence>
<dbReference type="Gene3D" id="1.20.900.10">
    <property type="entry name" value="Dbl homology (DH) domain"/>
    <property type="match status" value="1"/>
</dbReference>
<evidence type="ECO:0000256" key="2">
    <source>
        <dbReference type="SAM" id="MobiDB-lite"/>
    </source>
</evidence>
<protein>
    <submittedName>
        <fullName evidence="5">Uncharacterized protein</fullName>
    </submittedName>
</protein>
<dbReference type="PROSITE" id="PS50010">
    <property type="entry name" value="DH_2"/>
    <property type="match status" value="1"/>
</dbReference>
<dbReference type="GO" id="GO:0005085">
    <property type="term" value="F:guanyl-nucleotide exchange factor activity"/>
    <property type="evidence" value="ECO:0007669"/>
    <property type="project" value="InterPro"/>
</dbReference>
<dbReference type="SUPFAM" id="SSF49562">
    <property type="entry name" value="C2 domain (Calcium/lipid-binding domain, CaLB)"/>
    <property type="match status" value="1"/>
</dbReference>
<evidence type="ECO:0000313" key="5">
    <source>
        <dbReference type="EMBL" id="KJE96596.1"/>
    </source>
</evidence>
<feature type="compositionally biased region" description="Low complexity" evidence="2">
    <location>
        <begin position="172"/>
        <end position="182"/>
    </location>
</feature>